<protein>
    <submittedName>
        <fullName evidence="2">Uncharacterized protein</fullName>
    </submittedName>
</protein>
<feature type="region of interest" description="Disordered" evidence="1">
    <location>
        <begin position="298"/>
        <end position="386"/>
    </location>
</feature>
<evidence type="ECO:0000313" key="2">
    <source>
        <dbReference type="EMBL" id="MXQ99538.1"/>
    </source>
</evidence>
<name>A0A6B0S9S9_9CETA</name>
<accession>A0A6B0S9S9</accession>
<feature type="region of interest" description="Disordered" evidence="1">
    <location>
        <begin position="60"/>
        <end position="163"/>
    </location>
</feature>
<feature type="region of interest" description="Disordered" evidence="1">
    <location>
        <begin position="217"/>
        <end position="242"/>
    </location>
</feature>
<gene>
    <name evidence="2" type="ORF">E5288_WYG016361</name>
</gene>
<evidence type="ECO:0000313" key="3">
    <source>
        <dbReference type="Proteomes" id="UP000322234"/>
    </source>
</evidence>
<feature type="region of interest" description="Disordered" evidence="1">
    <location>
        <begin position="405"/>
        <end position="433"/>
    </location>
</feature>
<feature type="compositionally biased region" description="Basic and acidic residues" evidence="1">
    <location>
        <begin position="82"/>
        <end position="101"/>
    </location>
</feature>
<evidence type="ECO:0000256" key="1">
    <source>
        <dbReference type="SAM" id="MobiDB-lite"/>
    </source>
</evidence>
<comment type="caution">
    <text evidence="2">The sequence shown here is derived from an EMBL/GenBank/DDBJ whole genome shotgun (WGS) entry which is preliminary data.</text>
</comment>
<dbReference type="AlphaFoldDB" id="A0A6B0S9S9"/>
<organism evidence="2 3">
    <name type="scientific">Bos mutus</name>
    <name type="common">wild yak</name>
    <dbReference type="NCBI Taxonomy" id="72004"/>
    <lineage>
        <taxon>Eukaryota</taxon>
        <taxon>Metazoa</taxon>
        <taxon>Chordata</taxon>
        <taxon>Craniata</taxon>
        <taxon>Vertebrata</taxon>
        <taxon>Euteleostomi</taxon>
        <taxon>Mammalia</taxon>
        <taxon>Eutheria</taxon>
        <taxon>Laurasiatheria</taxon>
        <taxon>Artiodactyla</taxon>
        <taxon>Ruminantia</taxon>
        <taxon>Pecora</taxon>
        <taxon>Bovidae</taxon>
        <taxon>Bovinae</taxon>
        <taxon>Bos</taxon>
    </lineage>
</organism>
<dbReference type="Proteomes" id="UP000322234">
    <property type="component" value="Unassembled WGS sequence"/>
</dbReference>
<sequence length="433" mass="45279">MQKRCRAEAQAGLKPAWAPVQVLVDLCLKEDTLEQTLCYLLKKAKQEKPAAPVLPEAENLHHAHKEHKGDPEGGAAGFHPEPGGELHMEAGHAGQEEHPGPEFDGAGLALPLPSTGDPDERPPASSGDLPGCNRRPGCPLAQEVQHRGDKRHVPPPVSLKVGNKGAPEAGGAVMYGLNMSHVDLQVVEASGAGLAPELPPGLLDHVVWYHGTSAGQPVPQGGYPGPGPLLPAEEGQTEEEPTAPVLPEAEDHRHAHAEHQGDPEGGGVLCEPAHGLVLELASLAGALPGLHLLPRWSPAPGAQVPEDPSGDPVNHQLPDFRVRPDIPVAVPKCQPAEGPGPQWCQPDQPQVGAPAGPDQEDLGHPAGPGPGRVKHHGHPVQHPPALPELLLPAHHLQLLRQPHLHGHAGEPTAPHHGAERAEPCAVPCSPGEL</sequence>
<keyword evidence="3" id="KW-1185">Reference proteome</keyword>
<proteinExistence type="predicted"/>
<reference evidence="2" key="1">
    <citation type="submission" date="2019-10" db="EMBL/GenBank/DDBJ databases">
        <title>The sequence and de novo assembly of the wild yak genome.</title>
        <authorList>
            <person name="Liu Y."/>
        </authorList>
    </citation>
    <scope>NUCLEOTIDE SEQUENCE [LARGE SCALE GENOMIC DNA]</scope>
    <source>
        <strain evidence="2">WY2019</strain>
    </source>
</reference>
<dbReference type="EMBL" id="VBQZ03000520">
    <property type="protein sequence ID" value="MXQ99538.1"/>
    <property type="molecule type" value="Genomic_DNA"/>
</dbReference>